<accession>A0A934U0T5</accession>
<reference evidence="1" key="1">
    <citation type="submission" date="2021-01" db="EMBL/GenBank/DDBJ databases">
        <title>Genome public.</title>
        <authorList>
            <person name="Liu C."/>
            <person name="Sun Q."/>
        </authorList>
    </citation>
    <scope>NUCLEOTIDE SEQUENCE</scope>
    <source>
        <strain evidence="1">M6</strain>
    </source>
</reference>
<dbReference type="InterPro" id="IPR036583">
    <property type="entry name" value="23S_rRNA_IVS_sf"/>
</dbReference>
<evidence type="ECO:0000313" key="1">
    <source>
        <dbReference type="EMBL" id="MBK6088510.1"/>
    </source>
</evidence>
<dbReference type="InterPro" id="IPR012657">
    <property type="entry name" value="23S_rRNA-intervening_sequence"/>
</dbReference>
<dbReference type="RefSeq" id="WP_201427404.1">
    <property type="nucleotide sequence ID" value="NZ_JAEQMG010000061.1"/>
</dbReference>
<sequence length="123" mass="14274">MYIRNYRDLLVWQKAMDLVIEVYQLTNLLPREENYNLSSQMRRAAVSIPSNIAEGQQRKSTKEFINFLSIARGSNAELQTQLLICIRLEYFTEKQIHHAFTLSEEISKILTKLSANLSAISDH</sequence>
<comment type="caution">
    <text evidence="1">The sequence shown here is derived from an EMBL/GenBank/DDBJ whole genome shotgun (WGS) entry which is preliminary data.</text>
</comment>
<dbReference type="SUPFAM" id="SSF158446">
    <property type="entry name" value="IVS-encoded protein-like"/>
    <property type="match status" value="1"/>
</dbReference>
<evidence type="ECO:0000313" key="2">
    <source>
        <dbReference type="Proteomes" id="UP000633365"/>
    </source>
</evidence>
<dbReference type="NCBIfam" id="TIGR02436">
    <property type="entry name" value="four helix bundle protein"/>
    <property type="match status" value="1"/>
</dbReference>
<dbReference type="NCBIfam" id="NF008911">
    <property type="entry name" value="PRK12275.1-2"/>
    <property type="match status" value="1"/>
</dbReference>
<dbReference type="Pfam" id="PF05635">
    <property type="entry name" value="23S_rRNA_IVP"/>
    <property type="match status" value="1"/>
</dbReference>
<dbReference type="PANTHER" id="PTHR38471:SF2">
    <property type="entry name" value="FOUR HELIX BUNDLE PROTEIN"/>
    <property type="match status" value="1"/>
</dbReference>
<protein>
    <submittedName>
        <fullName evidence="1">Four helix bundle protein</fullName>
    </submittedName>
</protein>
<dbReference type="Proteomes" id="UP000633365">
    <property type="component" value="Unassembled WGS sequence"/>
</dbReference>
<dbReference type="EMBL" id="JAEQMG010000061">
    <property type="protein sequence ID" value="MBK6088510.1"/>
    <property type="molecule type" value="Genomic_DNA"/>
</dbReference>
<keyword evidence="2" id="KW-1185">Reference proteome</keyword>
<proteinExistence type="predicted"/>
<organism evidence="1 2">
    <name type="scientific">Ruminococcus difficilis</name>
    <dbReference type="NCBI Taxonomy" id="2763069"/>
    <lineage>
        <taxon>Bacteria</taxon>
        <taxon>Bacillati</taxon>
        <taxon>Bacillota</taxon>
        <taxon>Clostridia</taxon>
        <taxon>Eubacteriales</taxon>
        <taxon>Oscillospiraceae</taxon>
        <taxon>Ruminococcus</taxon>
    </lineage>
</organism>
<dbReference type="CDD" id="cd16377">
    <property type="entry name" value="23S_rRNA_IVP_like"/>
    <property type="match status" value="1"/>
</dbReference>
<name>A0A934U0T5_9FIRM</name>
<dbReference type="PANTHER" id="PTHR38471">
    <property type="entry name" value="FOUR HELIX BUNDLE PROTEIN"/>
    <property type="match status" value="1"/>
</dbReference>
<dbReference type="Gene3D" id="1.20.1440.60">
    <property type="entry name" value="23S rRNA-intervening sequence"/>
    <property type="match status" value="1"/>
</dbReference>
<gene>
    <name evidence="1" type="ORF">JKK62_07545</name>
</gene>
<dbReference type="AlphaFoldDB" id="A0A934U0T5"/>